<comment type="subcellular location">
    <subcellularLocation>
        <location evidence="1">Membrane</location>
    </subcellularLocation>
</comment>
<dbReference type="InterPro" id="IPR012338">
    <property type="entry name" value="Beta-lactam/transpept-like"/>
</dbReference>
<dbReference type="InterPro" id="IPR050515">
    <property type="entry name" value="Beta-lactam/transpept"/>
</dbReference>
<evidence type="ECO:0000313" key="6">
    <source>
        <dbReference type="EMBL" id="PIU99822.1"/>
    </source>
</evidence>
<dbReference type="Pfam" id="PF03717">
    <property type="entry name" value="PBP_dimer"/>
    <property type="match status" value="1"/>
</dbReference>
<evidence type="ECO:0000256" key="3">
    <source>
        <dbReference type="SAM" id="Phobius"/>
    </source>
</evidence>
<protein>
    <recommendedName>
        <fullName evidence="8">Penicillin-binding protein 2</fullName>
    </recommendedName>
</protein>
<gene>
    <name evidence="6" type="ORF">COS58_00190</name>
</gene>
<accession>A0A2M7B9P0</accession>
<evidence type="ECO:0000256" key="2">
    <source>
        <dbReference type="ARBA" id="ARBA00023136"/>
    </source>
</evidence>
<dbReference type="InterPro" id="IPR001460">
    <property type="entry name" value="PCN-bd_Tpept"/>
</dbReference>
<dbReference type="Gene3D" id="3.30.450.330">
    <property type="match status" value="1"/>
</dbReference>
<sequence length="566" mass="63524">MIKRLDDFSGRIRIIGILLFFIAGVLIYRLIDLQIVNSDYYREKAERQYTASQIKSPIANRGIIYFREKDGKIVSAAVIKEGYKLVINPGVLKNSEDIYDKISAIIPVDRDDFLKRAKKENDIYEEIAHYLDSDKAKAINKLAIEGVNVVPEQWRFYPGGNLASHILGFVGYQNNDRVGQYGIEKSYEDYLRETGELSTGNSFAESFLGLSRELFLNNLEDKKEVILTIEPSVQGYLEKALEKVVVQYSAEGAGGIILDPKTGKILAMAAKPDFDPNFYNKIEKPALFLNPLVSNRFEMGSVMKPLTISSALDNGSITSQSTYYDNGYLVIDNMRIENYEVKVRGKVDIQTVLEQSLNTGAVFAMRQLGKENFRNYMSDFGLGEKTNIELPDEINGDIKSLNSPREIEYATASYGHGIAVTPLGFAAAFSALANGGFLVQPYIVEKAENKPIIKRQVIKNETSEEITRMLVKVVDKALLGGTVKMAHYSIAAKTGTAMMPFENQKGYSDDYLHTFIGYAPAFDAKFLIFLYLKKPQGVQYASHSLTPPFMDITKFLLNYYTIAPDR</sequence>
<dbReference type="Gene3D" id="3.90.1310.10">
    <property type="entry name" value="Penicillin-binding protein 2a (Domain 2)"/>
    <property type="match status" value="1"/>
</dbReference>
<comment type="caution">
    <text evidence="6">The sequence shown here is derived from an EMBL/GenBank/DDBJ whole genome shotgun (WGS) entry which is preliminary data.</text>
</comment>
<dbReference type="SUPFAM" id="SSF56519">
    <property type="entry name" value="Penicillin binding protein dimerisation domain"/>
    <property type="match status" value="1"/>
</dbReference>
<proteinExistence type="predicted"/>
<feature type="domain" description="Penicillin-binding protein transpeptidase" evidence="4">
    <location>
        <begin position="256"/>
        <end position="551"/>
    </location>
</feature>
<reference evidence="7" key="1">
    <citation type="submission" date="2017-09" db="EMBL/GenBank/DDBJ databases">
        <title>Depth-based differentiation of microbial function through sediment-hosted aquifers and enrichment of novel symbionts in the deep terrestrial subsurface.</title>
        <authorList>
            <person name="Probst A.J."/>
            <person name="Ladd B."/>
            <person name="Jarett J.K."/>
            <person name="Geller-Mcgrath D.E."/>
            <person name="Sieber C.M.K."/>
            <person name="Emerson J.B."/>
            <person name="Anantharaman K."/>
            <person name="Thomas B.C."/>
            <person name="Malmstrom R."/>
            <person name="Stieglmeier M."/>
            <person name="Klingl A."/>
            <person name="Woyke T."/>
            <person name="Ryan C.M."/>
            <person name="Banfield J.F."/>
        </authorList>
    </citation>
    <scope>NUCLEOTIDE SEQUENCE [LARGE SCALE GENOMIC DNA]</scope>
</reference>
<dbReference type="SUPFAM" id="SSF56601">
    <property type="entry name" value="beta-lactamase/transpeptidase-like"/>
    <property type="match status" value="1"/>
</dbReference>
<dbReference type="GO" id="GO:0071555">
    <property type="term" value="P:cell wall organization"/>
    <property type="evidence" value="ECO:0007669"/>
    <property type="project" value="TreeGrafter"/>
</dbReference>
<dbReference type="EMBL" id="PEVG01000002">
    <property type="protein sequence ID" value="PIU99822.1"/>
    <property type="molecule type" value="Genomic_DNA"/>
</dbReference>
<evidence type="ECO:0000259" key="4">
    <source>
        <dbReference type="Pfam" id="PF00905"/>
    </source>
</evidence>
<evidence type="ECO:0000259" key="5">
    <source>
        <dbReference type="Pfam" id="PF03717"/>
    </source>
</evidence>
<dbReference type="Proteomes" id="UP000228561">
    <property type="component" value="Unassembled WGS sequence"/>
</dbReference>
<evidence type="ECO:0008006" key="8">
    <source>
        <dbReference type="Google" id="ProtNLM"/>
    </source>
</evidence>
<dbReference type="GO" id="GO:0005886">
    <property type="term" value="C:plasma membrane"/>
    <property type="evidence" value="ECO:0007669"/>
    <property type="project" value="TreeGrafter"/>
</dbReference>
<feature type="domain" description="Penicillin-binding protein dimerisation" evidence="5">
    <location>
        <begin position="59"/>
        <end position="192"/>
    </location>
</feature>
<dbReference type="PANTHER" id="PTHR30627">
    <property type="entry name" value="PEPTIDOGLYCAN D,D-TRANSPEPTIDASE"/>
    <property type="match status" value="1"/>
</dbReference>
<evidence type="ECO:0000256" key="1">
    <source>
        <dbReference type="ARBA" id="ARBA00004370"/>
    </source>
</evidence>
<keyword evidence="3" id="KW-0812">Transmembrane</keyword>
<dbReference type="Gene3D" id="3.40.710.10">
    <property type="entry name" value="DD-peptidase/beta-lactamase superfamily"/>
    <property type="match status" value="1"/>
</dbReference>
<organism evidence="6 7">
    <name type="scientific">Candidatus Tagabacteria bacterium CG03_land_8_20_14_0_80_41_22</name>
    <dbReference type="NCBI Taxonomy" id="1975020"/>
    <lineage>
        <taxon>Bacteria</taxon>
        <taxon>Candidatus Tagaibacteriota</taxon>
    </lineage>
</organism>
<dbReference type="PANTHER" id="PTHR30627:SF1">
    <property type="entry name" value="PEPTIDOGLYCAN D,D-TRANSPEPTIDASE FTSI"/>
    <property type="match status" value="1"/>
</dbReference>
<keyword evidence="3" id="KW-1133">Transmembrane helix</keyword>
<evidence type="ECO:0000313" key="7">
    <source>
        <dbReference type="Proteomes" id="UP000228561"/>
    </source>
</evidence>
<dbReference type="InterPro" id="IPR005311">
    <property type="entry name" value="PBP_dimer"/>
</dbReference>
<keyword evidence="2 3" id="KW-0472">Membrane</keyword>
<name>A0A2M7B9P0_9BACT</name>
<dbReference type="AlphaFoldDB" id="A0A2M7B9P0"/>
<dbReference type="InterPro" id="IPR036138">
    <property type="entry name" value="PBP_dimer_sf"/>
</dbReference>
<dbReference type="GO" id="GO:0008658">
    <property type="term" value="F:penicillin binding"/>
    <property type="evidence" value="ECO:0007669"/>
    <property type="project" value="InterPro"/>
</dbReference>
<feature type="transmembrane region" description="Helical" evidence="3">
    <location>
        <begin position="12"/>
        <end position="31"/>
    </location>
</feature>
<dbReference type="Pfam" id="PF00905">
    <property type="entry name" value="Transpeptidase"/>
    <property type="match status" value="1"/>
</dbReference>